<sequence>MNVDPELARWSDSAFQVAFAIYVLAMVMFAGQYATSRVRASQERELAGVAAGASGASRSPGRSRTAPSRPAERTWFDKFGGMGYALVMLGAVFQLASIVLRGLSAGRFPLGNMYEFVSGMVLATVVGGLVFVRKPELRPLWIFILAPVVALVFLAGTVLYADSAPVVPALKSFWLPIHVSLAVLGSGLFLVSGVASLMFLVRYALIEGRAEDSRPGGVRGRIASRLPEARTLDRIAYRVTIVAFPIFGLGVILGAVWAEAAWGRFWGWDPKETMSFVTWVVYAAYLHARATAGWRDVKAAWINVVGFLAIVFNLFFINMVVSGLHSYAGLN</sequence>
<feature type="transmembrane region" description="Helical" evidence="7">
    <location>
        <begin position="273"/>
        <end position="288"/>
    </location>
</feature>
<dbReference type="GO" id="GO:0005886">
    <property type="term" value="C:plasma membrane"/>
    <property type="evidence" value="ECO:0007669"/>
    <property type="project" value="TreeGrafter"/>
</dbReference>
<feature type="transmembrane region" description="Helical" evidence="7">
    <location>
        <begin position="181"/>
        <end position="205"/>
    </location>
</feature>
<dbReference type="InterPro" id="IPR017562">
    <property type="entry name" value="Cyt_c_biogenesis_CcsA"/>
</dbReference>
<dbReference type="NCBIfam" id="TIGR03144">
    <property type="entry name" value="cytochr_II_ccsB"/>
    <property type="match status" value="1"/>
</dbReference>
<feature type="transmembrane region" description="Helical" evidence="7">
    <location>
        <begin position="235"/>
        <end position="258"/>
    </location>
</feature>
<comment type="subcellular location">
    <subcellularLocation>
        <location evidence="1">Membrane</location>
        <topology evidence="1">Multi-pass membrane protein</topology>
    </subcellularLocation>
</comment>
<proteinExistence type="predicted"/>
<evidence type="ECO:0000259" key="8">
    <source>
        <dbReference type="Pfam" id="PF01578"/>
    </source>
</evidence>
<feature type="transmembrane region" description="Helical" evidence="7">
    <location>
        <begin position="112"/>
        <end position="132"/>
    </location>
</feature>
<dbReference type="Proteomes" id="UP000642993">
    <property type="component" value="Unassembled WGS sequence"/>
</dbReference>
<evidence type="ECO:0000256" key="2">
    <source>
        <dbReference type="ARBA" id="ARBA00022692"/>
    </source>
</evidence>
<feature type="transmembrane region" description="Helical" evidence="7">
    <location>
        <begin position="139"/>
        <end position="161"/>
    </location>
</feature>
<accession>A0A927PMZ2</accession>
<keyword evidence="2 7" id="KW-0812">Transmembrane</keyword>
<evidence type="ECO:0000313" key="10">
    <source>
        <dbReference type="Proteomes" id="UP000642993"/>
    </source>
</evidence>
<keyword evidence="4 7" id="KW-1133">Transmembrane helix</keyword>
<dbReference type="GO" id="GO:0020037">
    <property type="term" value="F:heme binding"/>
    <property type="evidence" value="ECO:0007669"/>
    <property type="project" value="InterPro"/>
</dbReference>
<evidence type="ECO:0000256" key="4">
    <source>
        <dbReference type="ARBA" id="ARBA00022989"/>
    </source>
</evidence>
<gene>
    <name evidence="9" type="primary">ccsB</name>
    <name evidence="9" type="ORF">HT102_12590</name>
</gene>
<dbReference type="InterPro" id="IPR002541">
    <property type="entry name" value="Cyt_c_assembly"/>
</dbReference>
<keyword evidence="3" id="KW-0201">Cytochrome c-type biogenesis</keyword>
<name>A0A927PMZ2_9ACTN</name>
<feature type="transmembrane region" description="Helical" evidence="7">
    <location>
        <begin position="14"/>
        <end position="34"/>
    </location>
</feature>
<evidence type="ECO:0000256" key="1">
    <source>
        <dbReference type="ARBA" id="ARBA00004141"/>
    </source>
</evidence>
<feature type="region of interest" description="Disordered" evidence="6">
    <location>
        <begin position="49"/>
        <end position="69"/>
    </location>
</feature>
<evidence type="ECO:0000256" key="7">
    <source>
        <dbReference type="SAM" id="Phobius"/>
    </source>
</evidence>
<feature type="domain" description="Cytochrome c assembly protein" evidence="8">
    <location>
        <begin position="112"/>
        <end position="325"/>
    </location>
</feature>
<dbReference type="InterPro" id="IPR045062">
    <property type="entry name" value="Cyt_c_biogenesis_CcsA/CcmC"/>
</dbReference>
<reference evidence="9" key="1">
    <citation type="submission" date="2020-09" db="EMBL/GenBank/DDBJ databases">
        <title>Hoyosella lacisalsi sp. nov., a halotolerant actinobacterium isolated from soil of Lake Gudzhirganskoe.</title>
        <authorList>
            <person name="Yang Q."/>
            <person name="Guo P.Y."/>
            <person name="Liu S.W."/>
            <person name="Li F.N."/>
            <person name="Sun C.H."/>
        </authorList>
    </citation>
    <scope>NUCLEOTIDE SEQUENCE</scope>
    <source>
        <strain evidence="9">G463</strain>
    </source>
</reference>
<evidence type="ECO:0000256" key="6">
    <source>
        <dbReference type="SAM" id="MobiDB-lite"/>
    </source>
</evidence>
<dbReference type="RefSeq" id="WP_192039757.1">
    <property type="nucleotide sequence ID" value="NZ_JACYWE010000007.1"/>
</dbReference>
<feature type="transmembrane region" description="Helical" evidence="7">
    <location>
        <begin position="79"/>
        <end position="100"/>
    </location>
</feature>
<protein>
    <submittedName>
        <fullName evidence="9">C-type cytochrome biogenesis protein CcsB</fullName>
    </submittedName>
</protein>
<organism evidence="9 10">
    <name type="scientific">Lolliginicoccus lacisalsi</name>
    <dbReference type="NCBI Taxonomy" id="2742202"/>
    <lineage>
        <taxon>Bacteria</taxon>
        <taxon>Bacillati</taxon>
        <taxon>Actinomycetota</taxon>
        <taxon>Actinomycetes</taxon>
        <taxon>Mycobacteriales</taxon>
        <taxon>Hoyosellaceae</taxon>
        <taxon>Lolliginicoccus</taxon>
    </lineage>
</organism>
<dbReference type="EMBL" id="JACYWE010000007">
    <property type="protein sequence ID" value="MBD8507322.1"/>
    <property type="molecule type" value="Genomic_DNA"/>
</dbReference>
<comment type="caution">
    <text evidence="9">The sequence shown here is derived from an EMBL/GenBank/DDBJ whole genome shotgun (WGS) entry which is preliminary data.</text>
</comment>
<dbReference type="Pfam" id="PF01578">
    <property type="entry name" value="Cytochrom_C_asm"/>
    <property type="match status" value="1"/>
</dbReference>
<evidence type="ECO:0000256" key="5">
    <source>
        <dbReference type="ARBA" id="ARBA00023136"/>
    </source>
</evidence>
<dbReference type="PANTHER" id="PTHR30071">
    <property type="entry name" value="HEME EXPORTER PROTEIN C"/>
    <property type="match status" value="1"/>
</dbReference>
<evidence type="ECO:0000256" key="3">
    <source>
        <dbReference type="ARBA" id="ARBA00022748"/>
    </source>
</evidence>
<dbReference type="GO" id="GO:0017004">
    <property type="term" value="P:cytochrome complex assembly"/>
    <property type="evidence" value="ECO:0007669"/>
    <property type="project" value="UniProtKB-KW"/>
</dbReference>
<keyword evidence="10" id="KW-1185">Reference proteome</keyword>
<evidence type="ECO:0000313" key="9">
    <source>
        <dbReference type="EMBL" id="MBD8507322.1"/>
    </source>
</evidence>
<dbReference type="PANTHER" id="PTHR30071:SF1">
    <property type="entry name" value="CYTOCHROME B_B6 PROTEIN-RELATED"/>
    <property type="match status" value="1"/>
</dbReference>
<feature type="transmembrane region" description="Helical" evidence="7">
    <location>
        <begin position="300"/>
        <end position="321"/>
    </location>
</feature>
<dbReference type="AlphaFoldDB" id="A0A927PMZ2"/>
<keyword evidence="5 7" id="KW-0472">Membrane</keyword>